<comment type="similarity">
    <text evidence="1">Belongs to the acetyltransferase family. GNA1 subfamily.</text>
</comment>
<dbReference type="CDD" id="cd04301">
    <property type="entry name" value="NAT_SF"/>
    <property type="match status" value="1"/>
</dbReference>
<evidence type="ECO:0000259" key="2">
    <source>
        <dbReference type="PROSITE" id="PS51186"/>
    </source>
</evidence>
<dbReference type="Pfam" id="PF13673">
    <property type="entry name" value="Acetyltransf_10"/>
    <property type="match status" value="1"/>
</dbReference>
<gene>
    <name evidence="3" type="ORF">AWRI4233_LOCUS1371</name>
</gene>
<dbReference type="InterPro" id="IPR039143">
    <property type="entry name" value="GNPNAT1-like"/>
</dbReference>
<proteinExistence type="inferred from homology"/>
<dbReference type="GO" id="GO:0006048">
    <property type="term" value="P:UDP-N-acetylglucosamine biosynthetic process"/>
    <property type="evidence" value="ECO:0007669"/>
    <property type="project" value="UniProtKB-UniRule"/>
</dbReference>
<keyword evidence="1" id="KW-0012">Acyltransferase</keyword>
<evidence type="ECO:0000313" key="3">
    <source>
        <dbReference type="EMBL" id="CAD0087409.1"/>
    </source>
</evidence>
<dbReference type="GO" id="GO:0004343">
    <property type="term" value="F:glucosamine 6-phosphate N-acetyltransferase activity"/>
    <property type="evidence" value="ECO:0007669"/>
    <property type="project" value="UniProtKB-UniRule"/>
</dbReference>
<comment type="catalytic activity">
    <reaction evidence="1">
        <text>D-glucosamine 6-phosphate + acetyl-CoA = N-acetyl-D-glucosamine 6-phosphate + CoA + H(+)</text>
        <dbReference type="Rhea" id="RHEA:10292"/>
        <dbReference type="ChEBI" id="CHEBI:15378"/>
        <dbReference type="ChEBI" id="CHEBI:57287"/>
        <dbReference type="ChEBI" id="CHEBI:57288"/>
        <dbReference type="ChEBI" id="CHEBI:57513"/>
        <dbReference type="ChEBI" id="CHEBI:58725"/>
        <dbReference type="EC" id="2.3.1.4"/>
    </reaction>
</comment>
<accession>A0A9N8PAL5</accession>
<dbReference type="AlphaFoldDB" id="A0A9N8PAL5"/>
<reference evidence="3" key="1">
    <citation type="submission" date="2020-06" db="EMBL/GenBank/DDBJ databases">
        <authorList>
            <person name="Onetto C."/>
        </authorList>
    </citation>
    <scope>NUCLEOTIDE SEQUENCE</scope>
</reference>
<organism evidence="3 4">
    <name type="scientific">Aureobasidium mustum</name>
    <dbReference type="NCBI Taxonomy" id="2773714"/>
    <lineage>
        <taxon>Eukaryota</taxon>
        <taxon>Fungi</taxon>
        <taxon>Dikarya</taxon>
        <taxon>Ascomycota</taxon>
        <taxon>Pezizomycotina</taxon>
        <taxon>Dothideomycetes</taxon>
        <taxon>Dothideomycetidae</taxon>
        <taxon>Dothideales</taxon>
        <taxon>Saccotheciaceae</taxon>
        <taxon>Aureobasidium</taxon>
    </lineage>
</organism>
<feature type="domain" description="N-acetyltransferase" evidence="2">
    <location>
        <begin position="1"/>
        <end position="70"/>
    </location>
</feature>
<dbReference type="SUPFAM" id="SSF55729">
    <property type="entry name" value="Acyl-CoA N-acyltransferases (Nat)"/>
    <property type="match status" value="1"/>
</dbReference>
<dbReference type="PROSITE" id="PS51186">
    <property type="entry name" value="GNAT"/>
    <property type="match status" value="1"/>
</dbReference>
<dbReference type="PANTHER" id="PTHR13355">
    <property type="entry name" value="GLUCOSAMINE 6-PHOSPHATE N-ACETYLTRANSFERASE"/>
    <property type="match status" value="1"/>
</dbReference>
<dbReference type="EC" id="2.3.1.4" evidence="1"/>
<dbReference type="InterPro" id="IPR000182">
    <property type="entry name" value="GNAT_dom"/>
</dbReference>
<comment type="caution">
    <text evidence="3">The sequence shown here is derived from an EMBL/GenBank/DDBJ whole genome shotgun (WGS) entry which is preliminary data.</text>
</comment>
<dbReference type="OrthoDB" id="10039976at2759"/>
<protein>
    <recommendedName>
        <fullName evidence="1">Glucosamine 6-phosphate N-acetyltransferase</fullName>
        <ecNumber evidence="1">2.3.1.4</ecNumber>
    </recommendedName>
</protein>
<keyword evidence="1" id="KW-0808">Transferase</keyword>
<name>A0A9N8PAL5_9PEZI</name>
<keyword evidence="4" id="KW-1185">Reference proteome</keyword>
<evidence type="ECO:0000313" key="4">
    <source>
        <dbReference type="Proteomes" id="UP000714618"/>
    </source>
</evidence>
<dbReference type="Gene3D" id="3.40.630.30">
    <property type="match status" value="1"/>
</dbReference>
<dbReference type="InterPro" id="IPR016181">
    <property type="entry name" value="Acyl_CoA_acyltransferase"/>
</dbReference>
<sequence>MVAHVEEVCVAASHQGKGLGLIIIQALNATAKDLGVGKLILNCSDKNVKFYEKCGYSTAGQQMELKYNSS</sequence>
<comment type="pathway">
    <text evidence="1">Nucleotide-sugar biosynthesis; UDP-N-acetyl-alpha-D-glucosamine biosynthesis; N-acetyl-alpha-D-glucosamine 1-phosphate from alpha-D-glucosamine 6-phosphate (route I): step 1/2.</text>
</comment>
<dbReference type="Proteomes" id="UP000714618">
    <property type="component" value="Unassembled WGS sequence"/>
</dbReference>
<dbReference type="PANTHER" id="PTHR13355:SF11">
    <property type="entry name" value="GLUCOSAMINE 6-PHOSPHATE N-ACETYLTRANSFERASE"/>
    <property type="match status" value="1"/>
</dbReference>
<dbReference type="EMBL" id="CAIJEO010000002">
    <property type="protein sequence ID" value="CAD0087409.1"/>
    <property type="molecule type" value="Genomic_DNA"/>
</dbReference>
<evidence type="ECO:0000256" key="1">
    <source>
        <dbReference type="RuleBase" id="RU365086"/>
    </source>
</evidence>